<feature type="region of interest" description="Disordered" evidence="1">
    <location>
        <begin position="85"/>
        <end position="110"/>
    </location>
</feature>
<dbReference type="Gene3D" id="2.60.40.1120">
    <property type="entry name" value="Carboxypeptidase-like, regulatory domain"/>
    <property type="match status" value="1"/>
</dbReference>
<dbReference type="PROSITE" id="PS51257">
    <property type="entry name" value="PROKAR_LIPOPROTEIN"/>
    <property type="match status" value="1"/>
</dbReference>
<evidence type="ECO:0008006" key="4">
    <source>
        <dbReference type="Google" id="ProtNLM"/>
    </source>
</evidence>
<accession>A0A518JUB3</accession>
<dbReference type="KEGG" id="rcf:Poly24_27900"/>
<protein>
    <recommendedName>
        <fullName evidence="4">Carboxypeptidase regulatory-like domain-containing protein</fullName>
    </recommendedName>
</protein>
<name>A0A518JUB3_9BACT</name>
<dbReference type="Proteomes" id="UP000315082">
    <property type="component" value="Chromosome"/>
</dbReference>
<dbReference type="EMBL" id="CP036348">
    <property type="protein sequence ID" value="QDV69076.1"/>
    <property type="molecule type" value="Genomic_DNA"/>
</dbReference>
<organism evidence="2 3">
    <name type="scientific">Rosistilla carotiformis</name>
    <dbReference type="NCBI Taxonomy" id="2528017"/>
    <lineage>
        <taxon>Bacteria</taxon>
        <taxon>Pseudomonadati</taxon>
        <taxon>Planctomycetota</taxon>
        <taxon>Planctomycetia</taxon>
        <taxon>Pirellulales</taxon>
        <taxon>Pirellulaceae</taxon>
        <taxon>Rosistilla</taxon>
    </lineage>
</organism>
<evidence type="ECO:0000313" key="3">
    <source>
        <dbReference type="Proteomes" id="UP000315082"/>
    </source>
</evidence>
<sequence length="140" mass="14414">MLSRSLFVTVVLTSIISGCGPDTGGRVGVTGTVTFQGKPLDNGNIQFDAVDGSGMTGAPITNGEYSVPAETGVLPGDYTVRVSKAGEDAAAPKPVEGEAPGDPGAFSPREEVIPEEYNLQSKLTTQLTGEKANVFDVDIP</sequence>
<dbReference type="RefSeq" id="WP_197452549.1">
    <property type="nucleotide sequence ID" value="NZ_CP036348.1"/>
</dbReference>
<keyword evidence="3" id="KW-1185">Reference proteome</keyword>
<reference evidence="2 3" key="1">
    <citation type="submission" date="2019-02" db="EMBL/GenBank/DDBJ databases">
        <title>Deep-cultivation of Planctomycetes and their phenomic and genomic characterization uncovers novel biology.</title>
        <authorList>
            <person name="Wiegand S."/>
            <person name="Jogler M."/>
            <person name="Boedeker C."/>
            <person name="Pinto D."/>
            <person name="Vollmers J."/>
            <person name="Rivas-Marin E."/>
            <person name="Kohn T."/>
            <person name="Peeters S.H."/>
            <person name="Heuer A."/>
            <person name="Rast P."/>
            <person name="Oberbeckmann S."/>
            <person name="Bunk B."/>
            <person name="Jeske O."/>
            <person name="Meyerdierks A."/>
            <person name="Storesund J.E."/>
            <person name="Kallscheuer N."/>
            <person name="Luecker S."/>
            <person name="Lage O.M."/>
            <person name="Pohl T."/>
            <person name="Merkel B.J."/>
            <person name="Hornburger P."/>
            <person name="Mueller R.-W."/>
            <person name="Bruemmer F."/>
            <person name="Labrenz M."/>
            <person name="Spormann A.M."/>
            <person name="Op den Camp H."/>
            <person name="Overmann J."/>
            <person name="Amann R."/>
            <person name="Jetten M.S.M."/>
            <person name="Mascher T."/>
            <person name="Medema M.H."/>
            <person name="Devos D.P."/>
            <person name="Kaster A.-K."/>
            <person name="Ovreas L."/>
            <person name="Rohde M."/>
            <person name="Galperin M.Y."/>
            <person name="Jogler C."/>
        </authorList>
    </citation>
    <scope>NUCLEOTIDE SEQUENCE [LARGE SCALE GENOMIC DNA]</scope>
    <source>
        <strain evidence="2 3">Poly24</strain>
    </source>
</reference>
<dbReference type="AlphaFoldDB" id="A0A518JUB3"/>
<proteinExistence type="predicted"/>
<evidence type="ECO:0000256" key="1">
    <source>
        <dbReference type="SAM" id="MobiDB-lite"/>
    </source>
</evidence>
<gene>
    <name evidence="2" type="ORF">Poly24_27900</name>
</gene>
<evidence type="ECO:0000313" key="2">
    <source>
        <dbReference type="EMBL" id="QDV69076.1"/>
    </source>
</evidence>